<protein>
    <submittedName>
        <fullName evidence="1">NosD-domain-containing esterase</fullName>
    </submittedName>
</protein>
<sequence>MALYKIIISMSVVVAVVLTGCADRAVVLGSKVQTDQSQGLGLYSCGKKTCYQANLDNRHIEFTVPEVYLANSPKNFTVTNIYFFDVGDYPQLTSGQFDKKRLKNNTQIQGVVVKNSGGTGTYQFKSYIMLIANSDIHVGESLVNRTIYDELEYDFSQRKIKKVTILEKGKNQSNKRCAIDYMKISREFADTRDYMFETESVCPISATSYSLKIASVGRGNSHIKMNNLFNKAVQGESVIRQSIQVVNK</sequence>
<dbReference type="RefSeq" id="WP_017376998.1">
    <property type="nucleotide sequence ID" value="NZ_CP012508.1"/>
</dbReference>
<organism evidence="1 2">
    <name type="scientific">Piscirickettsia salmonis</name>
    <dbReference type="NCBI Taxonomy" id="1238"/>
    <lineage>
        <taxon>Bacteria</taxon>
        <taxon>Pseudomonadati</taxon>
        <taxon>Pseudomonadota</taxon>
        <taxon>Gammaproteobacteria</taxon>
        <taxon>Thiotrichales</taxon>
        <taxon>Piscirickettsiaceae</taxon>
        <taxon>Piscirickettsia</taxon>
    </lineage>
</organism>
<evidence type="ECO:0000313" key="2">
    <source>
        <dbReference type="Proteomes" id="UP000029558"/>
    </source>
</evidence>
<dbReference type="AlphaFoldDB" id="A0A1L6TD77"/>
<dbReference type="Proteomes" id="UP000029558">
    <property type="component" value="Chromosome"/>
</dbReference>
<evidence type="ECO:0000313" key="1">
    <source>
        <dbReference type="EMBL" id="ALB23341.1"/>
    </source>
</evidence>
<dbReference type="EMBL" id="CP012508">
    <property type="protein sequence ID" value="ALB23341.1"/>
    <property type="molecule type" value="Genomic_DNA"/>
</dbReference>
<accession>A0A1L6TD77</accession>
<dbReference type="PROSITE" id="PS51257">
    <property type="entry name" value="PROKAR_LIPOPROTEIN"/>
    <property type="match status" value="1"/>
</dbReference>
<gene>
    <name evidence="1" type="ORF">KU39_2161</name>
</gene>
<name>A0A1L6TD77_PISSA</name>
<reference evidence="1 2" key="1">
    <citation type="journal article" date="2014" name="Genome Announc.">
        <title>Comparative Genome Analysis of Two Isolates of the Fish Pathogen Piscirickettsia salmonis from Different Hosts Reveals Major Differences in Virulence-Associated Secretion Systems.</title>
        <authorList>
            <person name="Bohle H."/>
            <person name="Henriquez P."/>
            <person name="Grothusen H."/>
            <person name="Navas E."/>
            <person name="Sandoval A."/>
            <person name="Bustamante F."/>
            <person name="Bustos P."/>
            <person name="Mancilla M."/>
        </authorList>
    </citation>
    <scope>NUCLEOTIDE SEQUENCE [LARGE SCALE GENOMIC DNA]</scope>
    <source>
        <strain evidence="2">B1-32597</strain>
    </source>
</reference>
<proteinExistence type="predicted"/>
<dbReference type="OrthoDB" id="5616423at2"/>